<keyword evidence="6" id="KW-0472">Membrane</keyword>
<evidence type="ECO:0000256" key="3">
    <source>
        <dbReference type="ARBA" id="ARBA00022692"/>
    </source>
</evidence>
<feature type="coiled-coil region" evidence="9">
    <location>
        <begin position="383"/>
        <end position="431"/>
    </location>
</feature>
<keyword evidence="5" id="KW-0406">Ion transport</keyword>
<evidence type="ECO:0000256" key="5">
    <source>
        <dbReference type="ARBA" id="ARBA00023065"/>
    </source>
</evidence>
<dbReference type="PROSITE" id="PS00888">
    <property type="entry name" value="CNMP_BINDING_1"/>
    <property type="match status" value="1"/>
</dbReference>
<dbReference type="FunFam" id="1.10.287.630:FF:000001">
    <property type="entry name" value="Cyclic nucleotide-gated channel alpha 3"/>
    <property type="match status" value="1"/>
</dbReference>
<dbReference type="InterPro" id="IPR050866">
    <property type="entry name" value="CNG_cation_channel"/>
</dbReference>
<dbReference type="InterPro" id="IPR018490">
    <property type="entry name" value="cNMP-bd_dom_sf"/>
</dbReference>
<evidence type="ECO:0000256" key="8">
    <source>
        <dbReference type="ARBA" id="ARBA00023303"/>
    </source>
</evidence>
<dbReference type="AlphaFoldDB" id="A0A815WBX5"/>
<dbReference type="PROSITE" id="PS00889">
    <property type="entry name" value="CNMP_BINDING_2"/>
    <property type="match status" value="1"/>
</dbReference>
<sequence>MVKKFHEQTLRFFNKCSLVRRFCHSYHRGYMVGIFVFSSIIGQVGNVIANRNASRLEFERLLDGAKQYMRSHNVPPEMQRRVQRWYDYSWSRGRMSGAGDVHSIKLLPDKLKTELALHVNLGTLKKVTIFQECQPEFLHDLVLKMRAYIFTPGDIICRKGEVAREMFIIADGVLEVVNEKNEVLTRMGAGDFFGEIGILNIDGANRRTADVRSVGYSELFSLSKEDVLEGCRDYPEAERKLYEYAQNRLELEKSKKEAEAAAAERMRNPLHTLTSIASCLTQNRITTTSPNAAQSNVPNANDENANETVTAEPALSPHTYRKGTAGVRARLKSKYVTTRAQNSICDNQEKSSESQCPTRDNPLVRSLRIHSTDLMSNIESVINNQLKSVEQKYRDQISDLQNENDCKDSRIKLLEQKIQKLQKTLLNRNRIWFEEQ</sequence>
<dbReference type="EMBL" id="CAJNOR010005036">
    <property type="protein sequence ID" value="CAF1541533.1"/>
    <property type="molecule type" value="Genomic_DNA"/>
</dbReference>
<dbReference type="PANTHER" id="PTHR45638:SF7">
    <property type="entry name" value="CYCLIC NUCLEOTIDE-GATED ION CHANNEL-LIKE, ISOFORM E"/>
    <property type="match status" value="1"/>
</dbReference>
<comment type="subcellular location">
    <subcellularLocation>
        <location evidence="1">Membrane</location>
        <topology evidence="1">Multi-pass membrane protein</topology>
    </subcellularLocation>
</comment>
<protein>
    <recommendedName>
        <fullName evidence="10">Cyclic nucleotide-binding domain-containing protein</fullName>
    </recommendedName>
</protein>
<dbReference type="PANTHER" id="PTHR45638">
    <property type="entry name" value="CYCLIC NUCLEOTIDE-GATED CATION CHANNEL SUBUNIT A"/>
    <property type="match status" value="1"/>
</dbReference>
<keyword evidence="9" id="KW-0175">Coiled coil</keyword>
<dbReference type="InterPro" id="IPR018488">
    <property type="entry name" value="cNMP-bd_CS"/>
</dbReference>
<proteinExistence type="predicted"/>
<dbReference type="InterPro" id="IPR014710">
    <property type="entry name" value="RmlC-like_jellyroll"/>
</dbReference>
<organism evidence="11 12">
    <name type="scientific">Adineta ricciae</name>
    <name type="common">Rotifer</name>
    <dbReference type="NCBI Taxonomy" id="249248"/>
    <lineage>
        <taxon>Eukaryota</taxon>
        <taxon>Metazoa</taxon>
        <taxon>Spiralia</taxon>
        <taxon>Gnathifera</taxon>
        <taxon>Rotifera</taxon>
        <taxon>Eurotatoria</taxon>
        <taxon>Bdelloidea</taxon>
        <taxon>Adinetida</taxon>
        <taxon>Adinetidae</taxon>
        <taxon>Adineta</taxon>
    </lineage>
</organism>
<dbReference type="GO" id="GO:0044877">
    <property type="term" value="F:protein-containing complex binding"/>
    <property type="evidence" value="ECO:0007669"/>
    <property type="project" value="TreeGrafter"/>
</dbReference>
<keyword evidence="4" id="KW-1133">Transmembrane helix</keyword>
<evidence type="ECO:0000313" key="12">
    <source>
        <dbReference type="Proteomes" id="UP000663828"/>
    </source>
</evidence>
<keyword evidence="2" id="KW-0813">Transport</keyword>
<dbReference type="Gene3D" id="1.10.287.630">
    <property type="entry name" value="Helix hairpin bin"/>
    <property type="match status" value="1"/>
</dbReference>
<evidence type="ECO:0000313" key="11">
    <source>
        <dbReference type="EMBL" id="CAF1541533.1"/>
    </source>
</evidence>
<evidence type="ECO:0000259" key="10">
    <source>
        <dbReference type="PROSITE" id="PS50042"/>
    </source>
</evidence>
<dbReference type="InterPro" id="IPR000595">
    <property type="entry name" value="cNMP-bd_dom"/>
</dbReference>
<keyword evidence="7" id="KW-1071">Ligand-gated ion channel</keyword>
<evidence type="ECO:0000256" key="6">
    <source>
        <dbReference type="ARBA" id="ARBA00023136"/>
    </source>
</evidence>
<keyword evidence="12" id="KW-1185">Reference proteome</keyword>
<dbReference type="GO" id="GO:0005221">
    <property type="term" value="F:intracellularly cyclic nucleotide-activated monoatomic cation channel activity"/>
    <property type="evidence" value="ECO:0007669"/>
    <property type="project" value="InterPro"/>
</dbReference>
<feature type="domain" description="Cyclic nucleotide-binding" evidence="10">
    <location>
        <begin position="129"/>
        <end position="248"/>
    </location>
</feature>
<evidence type="ECO:0000256" key="2">
    <source>
        <dbReference type="ARBA" id="ARBA00022448"/>
    </source>
</evidence>
<dbReference type="PROSITE" id="PS50042">
    <property type="entry name" value="CNMP_BINDING_3"/>
    <property type="match status" value="1"/>
</dbReference>
<dbReference type="Proteomes" id="UP000663828">
    <property type="component" value="Unassembled WGS sequence"/>
</dbReference>
<name>A0A815WBX5_ADIRI</name>
<dbReference type="Pfam" id="PF00027">
    <property type="entry name" value="cNMP_binding"/>
    <property type="match status" value="1"/>
</dbReference>
<keyword evidence="3" id="KW-0812">Transmembrane</keyword>
<evidence type="ECO:0000256" key="4">
    <source>
        <dbReference type="ARBA" id="ARBA00022989"/>
    </source>
</evidence>
<reference evidence="11" key="1">
    <citation type="submission" date="2021-02" db="EMBL/GenBank/DDBJ databases">
        <authorList>
            <person name="Nowell W R."/>
        </authorList>
    </citation>
    <scope>NUCLEOTIDE SEQUENCE</scope>
</reference>
<comment type="caution">
    <text evidence="11">The sequence shown here is derived from an EMBL/GenBank/DDBJ whole genome shotgun (WGS) entry which is preliminary data.</text>
</comment>
<dbReference type="SUPFAM" id="SSF51206">
    <property type="entry name" value="cAMP-binding domain-like"/>
    <property type="match status" value="1"/>
</dbReference>
<gene>
    <name evidence="11" type="ORF">XAT740_LOCUS42217</name>
</gene>
<evidence type="ECO:0000256" key="9">
    <source>
        <dbReference type="SAM" id="Coils"/>
    </source>
</evidence>
<accession>A0A815WBX5</accession>
<dbReference type="CDD" id="cd00038">
    <property type="entry name" value="CAP_ED"/>
    <property type="match status" value="1"/>
</dbReference>
<keyword evidence="8" id="KW-0407">Ion channel</keyword>
<evidence type="ECO:0000256" key="1">
    <source>
        <dbReference type="ARBA" id="ARBA00004141"/>
    </source>
</evidence>
<dbReference type="SMART" id="SM00100">
    <property type="entry name" value="cNMP"/>
    <property type="match status" value="1"/>
</dbReference>
<dbReference type="GO" id="GO:0016020">
    <property type="term" value="C:membrane"/>
    <property type="evidence" value="ECO:0007669"/>
    <property type="project" value="UniProtKB-SubCell"/>
</dbReference>
<evidence type="ECO:0000256" key="7">
    <source>
        <dbReference type="ARBA" id="ARBA00023286"/>
    </source>
</evidence>
<dbReference type="Gene3D" id="2.60.120.10">
    <property type="entry name" value="Jelly Rolls"/>
    <property type="match status" value="1"/>
</dbReference>